<dbReference type="CDD" id="cd11363">
    <property type="entry name" value="RNase_PH_PNPase_1"/>
    <property type="match status" value="1"/>
</dbReference>
<dbReference type="EC" id="2.7.7.8" evidence="8"/>
<dbReference type="Pfam" id="PF01138">
    <property type="entry name" value="RNase_PH"/>
    <property type="match status" value="2"/>
</dbReference>
<comment type="cofactor">
    <cofactor evidence="8">
        <name>Mg(2+)</name>
        <dbReference type="ChEBI" id="CHEBI:18420"/>
    </cofactor>
</comment>
<dbReference type="PIRSF" id="PIRSF005499">
    <property type="entry name" value="PNPase"/>
    <property type="match status" value="1"/>
</dbReference>
<dbReference type="NCBIfam" id="TIGR03591">
    <property type="entry name" value="polynuc_phos"/>
    <property type="match status" value="1"/>
</dbReference>
<feature type="coiled-coil region" evidence="9">
    <location>
        <begin position="246"/>
        <end position="282"/>
    </location>
</feature>
<evidence type="ECO:0000256" key="3">
    <source>
        <dbReference type="ARBA" id="ARBA00022679"/>
    </source>
</evidence>
<dbReference type="PANTHER" id="PTHR11252">
    <property type="entry name" value="POLYRIBONUCLEOTIDE NUCLEOTIDYLTRANSFERASE"/>
    <property type="match status" value="1"/>
</dbReference>
<dbReference type="CDD" id="cd02393">
    <property type="entry name" value="KH-I_PNPase"/>
    <property type="match status" value="1"/>
</dbReference>
<dbReference type="FunFam" id="3.30.230.70:FF:000002">
    <property type="entry name" value="Polyribonucleotide nucleotidyltransferase"/>
    <property type="match status" value="1"/>
</dbReference>
<dbReference type="InterPro" id="IPR004087">
    <property type="entry name" value="KH_dom"/>
</dbReference>
<dbReference type="CDD" id="cd11364">
    <property type="entry name" value="RNase_PH_PNPase_2"/>
    <property type="match status" value="1"/>
</dbReference>
<keyword evidence="6 8" id="KW-0460">Magnesium</keyword>
<dbReference type="SUPFAM" id="SSF54791">
    <property type="entry name" value="Eukaryotic type KH-domain (KH-domain type I)"/>
    <property type="match status" value="1"/>
</dbReference>
<dbReference type="InterPro" id="IPR036612">
    <property type="entry name" value="KH_dom_type_1_sf"/>
</dbReference>
<accession>A0A833NYU6</accession>
<dbReference type="SUPFAM" id="SSF50249">
    <property type="entry name" value="Nucleic acid-binding proteins"/>
    <property type="match status" value="1"/>
</dbReference>
<dbReference type="Gene3D" id="3.30.1370.10">
    <property type="entry name" value="K Homology domain, type 1"/>
    <property type="match status" value="1"/>
</dbReference>
<dbReference type="InterPro" id="IPR015847">
    <property type="entry name" value="ExoRNase_PH_dom2"/>
</dbReference>
<comment type="similarity">
    <text evidence="1 8">Belongs to the polyribonucleotide nucleotidyltransferase family.</text>
</comment>
<comment type="catalytic activity">
    <reaction evidence="8">
        <text>RNA(n+1) + phosphate = RNA(n) + a ribonucleoside 5'-diphosphate</text>
        <dbReference type="Rhea" id="RHEA:22096"/>
        <dbReference type="Rhea" id="RHEA-COMP:14527"/>
        <dbReference type="Rhea" id="RHEA-COMP:17342"/>
        <dbReference type="ChEBI" id="CHEBI:43474"/>
        <dbReference type="ChEBI" id="CHEBI:57930"/>
        <dbReference type="ChEBI" id="CHEBI:140395"/>
        <dbReference type="EC" id="2.7.7.8"/>
    </reaction>
</comment>
<name>A0A833NYU6_UNCSA</name>
<dbReference type="Gene3D" id="2.40.50.140">
    <property type="entry name" value="Nucleic acid-binding proteins"/>
    <property type="match status" value="1"/>
</dbReference>
<dbReference type="SMART" id="SM00316">
    <property type="entry name" value="S1"/>
    <property type="match status" value="1"/>
</dbReference>
<dbReference type="GO" id="GO:0005829">
    <property type="term" value="C:cytosol"/>
    <property type="evidence" value="ECO:0007669"/>
    <property type="project" value="TreeGrafter"/>
</dbReference>
<feature type="binding site" evidence="8">
    <location>
        <position position="497"/>
    </location>
    <ligand>
        <name>Mg(2+)</name>
        <dbReference type="ChEBI" id="CHEBI:18420"/>
    </ligand>
</feature>
<dbReference type="SUPFAM" id="SSF54211">
    <property type="entry name" value="Ribosomal protein S5 domain 2-like"/>
    <property type="match status" value="2"/>
</dbReference>
<dbReference type="FunFam" id="3.30.1370.10:FF:000001">
    <property type="entry name" value="Polyribonucleotide nucleotidyltransferase"/>
    <property type="match status" value="1"/>
</dbReference>
<comment type="subcellular location">
    <subcellularLocation>
        <location evidence="8">Cytoplasm</location>
    </subcellularLocation>
</comment>
<dbReference type="HAMAP" id="MF_01595">
    <property type="entry name" value="PNPase"/>
    <property type="match status" value="1"/>
</dbReference>
<dbReference type="InterPro" id="IPR003029">
    <property type="entry name" value="S1_domain"/>
</dbReference>
<dbReference type="InterPro" id="IPR015848">
    <property type="entry name" value="PNPase_PH_RNA-bd_bac/org-type"/>
</dbReference>
<feature type="domain" description="S1 motif" evidence="10">
    <location>
        <begin position="627"/>
        <end position="695"/>
    </location>
</feature>
<evidence type="ECO:0000259" key="10">
    <source>
        <dbReference type="PROSITE" id="PS50126"/>
    </source>
</evidence>
<dbReference type="Gene3D" id="3.30.230.70">
    <property type="entry name" value="GHMP Kinase, N-terminal domain"/>
    <property type="match status" value="2"/>
</dbReference>
<dbReference type="InterPro" id="IPR012340">
    <property type="entry name" value="NA-bd_OB-fold"/>
</dbReference>
<dbReference type="GO" id="GO:0000287">
    <property type="term" value="F:magnesium ion binding"/>
    <property type="evidence" value="ECO:0007669"/>
    <property type="project" value="UniProtKB-UniRule"/>
</dbReference>
<dbReference type="FunFam" id="3.30.230.70:FF:000001">
    <property type="entry name" value="Polyribonucleotide nucleotidyltransferase"/>
    <property type="match status" value="1"/>
</dbReference>
<keyword evidence="7 8" id="KW-0694">RNA-binding</keyword>
<dbReference type="GO" id="GO:0006402">
    <property type="term" value="P:mRNA catabolic process"/>
    <property type="evidence" value="ECO:0007669"/>
    <property type="project" value="UniProtKB-UniRule"/>
</dbReference>
<evidence type="ECO:0000256" key="9">
    <source>
        <dbReference type="SAM" id="Coils"/>
    </source>
</evidence>
<dbReference type="SUPFAM" id="SSF55666">
    <property type="entry name" value="Ribonuclease PH domain 2-like"/>
    <property type="match status" value="2"/>
</dbReference>
<protein>
    <recommendedName>
        <fullName evidence="8">Polyribonucleotide nucleotidyltransferase</fullName>
        <ecNumber evidence="8">2.7.7.8</ecNumber>
    </recommendedName>
    <alternativeName>
        <fullName evidence="8">Polynucleotide phosphorylase</fullName>
        <shortName evidence="8">PNPase</shortName>
    </alternativeName>
</protein>
<dbReference type="InterPro" id="IPR004088">
    <property type="entry name" value="KH_dom_type_1"/>
</dbReference>
<dbReference type="PROSITE" id="PS50126">
    <property type="entry name" value="S1"/>
    <property type="match status" value="1"/>
</dbReference>
<evidence type="ECO:0000256" key="5">
    <source>
        <dbReference type="ARBA" id="ARBA00022723"/>
    </source>
</evidence>
<dbReference type="InterPro" id="IPR027408">
    <property type="entry name" value="PNPase/RNase_PH_dom_sf"/>
</dbReference>
<evidence type="ECO:0000256" key="7">
    <source>
        <dbReference type="ARBA" id="ARBA00022884"/>
    </source>
</evidence>
<comment type="function">
    <text evidence="8">Involved in mRNA degradation. Catalyzes the phosphorolysis of single-stranded polyribonucleotides processively in the 3'- to 5'-direction.</text>
</comment>
<dbReference type="EMBL" id="WPAF01000006">
    <property type="protein sequence ID" value="KAF0134655.1"/>
    <property type="molecule type" value="Genomic_DNA"/>
</dbReference>
<dbReference type="PANTHER" id="PTHR11252:SF0">
    <property type="entry name" value="POLYRIBONUCLEOTIDE NUCLEOTIDYLTRANSFERASE 1, MITOCHONDRIAL"/>
    <property type="match status" value="1"/>
</dbReference>
<organism evidence="11 12">
    <name type="scientific">Candidatus Saganbacteria bacterium</name>
    <dbReference type="NCBI Taxonomy" id="2575572"/>
    <lineage>
        <taxon>Bacteria</taxon>
        <taxon>Bacillati</taxon>
        <taxon>Saganbacteria</taxon>
    </lineage>
</organism>
<evidence type="ECO:0000256" key="6">
    <source>
        <dbReference type="ARBA" id="ARBA00022842"/>
    </source>
</evidence>
<reference evidence="11 12" key="1">
    <citation type="submission" date="2019-12" db="EMBL/GenBank/DDBJ databases">
        <authorList>
            <person name="Wolfe R."/>
            <person name="Danczak R."/>
            <person name="Wilkins M."/>
        </authorList>
    </citation>
    <scope>NUCLEOTIDE SEQUENCE [LARGE SCALE GENOMIC DNA]</scope>
    <source>
        <strain evidence="11">X2_MaxBin.013</strain>
    </source>
</reference>
<dbReference type="InterPro" id="IPR036456">
    <property type="entry name" value="PNPase_PH_RNA-bd_sf"/>
</dbReference>
<feature type="binding site" evidence="8">
    <location>
        <position position="491"/>
    </location>
    <ligand>
        <name>Mg(2+)</name>
        <dbReference type="ChEBI" id="CHEBI:18420"/>
    </ligand>
</feature>
<keyword evidence="3 8" id="KW-0808">Transferase</keyword>
<dbReference type="SUPFAM" id="SSF46915">
    <property type="entry name" value="Polynucleotide phosphorylase/guanosine pentaphosphate synthase (PNPase/GPSI), domain 3"/>
    <property type="match status" value="1"/>
</dbReference>
<dbReference type="InterPro" id="IPR001247">
    <property type="entry name" value="ExoRNase_PH_dom1"/>
</dbReference>
<dbReference type="SMART" id="SM00322">
    <property type="entry name" value="KH"/>
    <property type="match status" value="1"/>
</dbReference>
<dbReference type="AlphaFoldDB" id="A0A833NYU6"/>
<dbReference type="PROSITE" id="PS50084">
    <property type="entry name" value="KH_TYPE_1"/>
    <property type="match status" value="1"/>
</dbReference>
<gene>
    <name evidence="8" type="primary">pnp</name>
    <name evidence="11" type="ORF">FD145_486</name>
</gene>
<sequence length="707" mass="77173">MIQKIELPFSDGRIISIETGRVAKKAGGSVIVRLGDTMVLAAATASASPREGINFFPLTVDFEEKLYAIGRIPGGFFRREGKPSEKSILTGRKVDRTIRPLFPEGYFHDVQVIVTPLSVDQDNPPDVLAIVAASAALSISDIPFDGPIAGVRVCRINGAFVINPTNAQIKESDLDLVAAGTKDKILMLEAGCKEISEKDIFEAIKSGHAVIKDLIKLQEDLVSKAGKPKANPVFYKANDEIKKFVYQNAEKKIQEAMRIADKEKQNSQLNSIQGELKKKAEAEPKIAELFIKKPFDYKNVIEEIEYDAMRKMVLQEGKRIDGRGFKQIREIKCELGVLPRTHGSAIFSRGDTQVLTVATLGSPGEEQRLEGLDVEETGKKFMHHYNFPSYSVGETRPSRGPGRREIGHGALAEKAVQPVLPNEEKFPYTLRLVSEVLSSNGSTSMASTCGSTLALMDAGVKISSPVAGISVGLVTGEGKNITITDIQGLEDHLGDMDFKVAGTREGITAVQVDVKIRGLSYEVVEQALSQAKEGRFFILDKMEDAIKAPREEMSKYAPRIISFDINPEKIGMVIGPGGKNIKAIIEETGVQIDIEDSGKVLITTADAEAGKLARKKIEDITFEPKIGDVFSSRIVRITNFGAFAELPGGKDGLIHVSQISQNRVNKVEDVLSVGDEVVVKVVEIDDMGRINITLKGVTEEDKKRIIS</sequence>
<keyword evidence="5 8" id="KW-0479">Metal-binding</keyword>
<dbReference type="Pfam" id="PF00575">
    <property type="entry name" value="S1"/>
    <property type="match status" value="1"/>
</dbReference>
<evidence type="ECO:0000313" key="12">
    <source>
        <dbReference type="Proteomes" id="UP000488506"/>
    </source>
</evidence>
<dbReference type="Proteomes" id="UP000488506">
    <property type="component" value="Unassembled WGS sequence"/>
</dbReference>
<dbReference type="GO" id="GO:0003723">
    <property type="term" value="F:RNA binding"/>
    <property type="evidence" value="ECO:0007669"/>
    <property type="project" value="UniProtKB-UniRule"/>
</dbReference>
<comment type="caution">
    <text evidence="11">The sequence shown here is derived from an EMBL/GenBank/DDBJ whole genome shotgun (WGS) entry which is preliminary data.</text>
</comment>
<proteinExistence type="inferred from homology"/>
<evidence type="ECO:0000256" key="2">
    <source>
        <dbReference type="ARBA" id="ARBA00022490"/>
    </source>
</evidence>
<dbReference type="Pfam" id="PF03725">
    <property type="entry name" value="RNase_PH_C"/>
    <property type="match status" value="2"/>
</dbReference>
<keyword evidence="4 8" id="KW-0548">Nucleotidyltransferase</keyword>
<evidence type="ECO:0000256" key="4">
    <source>
        <dbReference type="ARBA" id="ARBA00022695"/>
    </source>
</evidence>
<dbReference type="Pfam" id="PF03726">
    <property type="entry name" value="PNPase"/>
    <property type="match status" value="1"/>
</dbReference>
<evidence type="ECO:0000313" key="11">
    <source>
        <dbReference type="EMBL" id="KAF0134655.1"/>
    </source>
</evidence>
<keyword evidence="9" id="KW-0175">Coiled coil</keyword>
<dbReference type="Pfam" id="PF00013">
    <property type="entry name" value="KH_1"/>
    <property type="match status" value="1"/>
</dbReference>
<dbReference type="InterPro" id="IPR012162">
    <property type="entry name" value="PNPase"/>
</dbReference>
<evidence type="ECO:0000256" key="8">
    <source>
        <dbReference type="HAMAP-Rule" id="MF_01595"/>
    </source>
</evidence>
<dbReference type="GO" id="GO:0000175">
    <property type="term" value="F:3'-5'-RNA exonuclease activity"/>
    <property type="evidence" value="ECO:0007669"/>
    <property type="project" value="TreeGrafter"/>
</dbReference>
<dbReference type="GO" id="GO:0004654">
    <property type="term" value="F:polyribonucleotide nucleotidyltransferase activity"/>
    <property type="evidence" value="ECO:0007669"/>
    <property type="project" value="UniProtKB-UniRule"/>
</dbReference>
<dbReference type="InterPro" id="IPR020568">
    <property type="entry name" value="Ribosomal_Su5_D2-typ_SF"/>
</dbReference>
<keyword evidence="2 8" id="KW-0963">Cytoplasm</keyword>
<dbReference type="InterPro" id="IPR036345">
    <property type="entry name" value="ExoRNase_PH_dom2_sf"/>
</dbReference>
<dbReference type="NCBIfam" id="NF008805">
    <property type="entry name" value="PRK11824.1"/>
    <property type="match status" value="1"/>
</dbReference>
<dbReference type="GO" id="GO:0006396">
    <property type="term" value="P:RNA processing"/>
    <property type="evidence" value="ECO:0007669"/>
    <property type="project" value="InterPro"/>
</dbReference>
<evidence type="ECO:0000256" key="1">
    <source>
        <dbReference type="ARBA" id="ARBA00007404"/>
    </source>
</evidence>